<dbReference type="PRINTS" id="PR00190">
    <property type="entry name" value="ACTIN"/>
</dbReference>
<evidence type="ECO:0000313" key="2">
    <source>
        <dbReference type="Proteomes" id="UP000008068"/>
    </source>
</evidence>
<dbReference type="Proteomes" id="UP000008068">
    <property type="component" value="Unassembled WGS sequence"/>
</dbReference>
<dbReference type="Pfam" id="PF00022">
    <property type="entry name" value="Actin"/>
    <property type="match status" value="1"/>
</dbReference>
<dbReference type="PANTHER" id="PTHR11937">
    <property type="entry name" value="ACTIN"/>
    <property type="match status" value="1"/>
</dbReference>
<evidence type="ECO:0000313" key="1">
    <source>
        <dbReference type="EMBL" id="EGT47333.1"/>
    </source>
</evidence>
<name>G0P7U1_CAEBE</name>
<dbReference type="eggNOG" id="KOG0676">
    <property type="taxonomic scope" value="Eukaryota"/>
</dbReference>
<dbReference type="Gene3D" id="3.30.420.40">
    <property type="match status" value="2"/>
</dbReference>
<dbReference type="STRING" id="135651.G0P7U1"/>
<keyword evidence="2" id="KW-1185">Reference proteome</keyword>
<gene>
    <name evidence="1" type="ORF">CAEBREN_10287</name>
</gene>
<dbReference type="SUPFAM" id="SSF53067">
    <property type="entry name" value="Actin-like ATPase domain"/>
    <property type="match status" value="1"/>
</dbReference>
<protein>
    <submittedName>
        <fullName evidence="1">Uncharacterized protein</fullName>
    </submittedName>
</protein>
<dbReference type="InParanoid" id="G0P7U1"/>
<dbReference type="OrthoDB" id="9973372at2759"/>
<dbReference type="InterPro" id="IPR043129">
    <property type="entry name" value="ATPase_NBD"/>
</dbReference>
<dbReference type="InterPro" id="IPR004000">
    <property type="entry name" value="Actin"/>
</dbReference>
<sequence length="102" mass="11229">MDKMKKTGFGSPFIQSLNANREKMTEIMFERFNVPSYYVAIDSVLALYSTGRTTGIVIDSGEGGTDLEEEMKTAESDIESTYTLPDGQIISVGNKYRGSPLS</sequence>
<dbReference type="HOGENOM" id="CLU_2415233_0_0_1"/>
<reference evidence="2" key="1">
    <citation type="submission" date="2011-07" db="EMBL/GenBank/DDBJ databases">
        <authorList>
            <consortium name="Caenorhabditis brenneri Sequencing and Analysis Consortium"/>
            <person name="Wilson R.K."/>
        </authorList>
    </citation>
    <scope>NUCLEOTIDE SEQUENCE [LARGE SCALE GENOMIC DNA]</scope>
    <source>
        <strain evidence="2">PB2801</strain>
    </source>
</reference>
<proteinExistence type="predicted"/>
<organism evidence="2">
    <name type="scientific">Caenorhabditis brenneri</name>
    <name type="common">Nematode worm</name>
    <dbReference type="NCBI Taxonomy" id="135651"/>
    <lineage>
        <taxon>Eukaryota</taxon>
        <taxon>Metazoa</taxon>
        <taxon>Ecdysozoa</taxon>
        <taxon>Nematoda</taxon>
        <taxon>Chromadorea</taxon>
        <taxon>Rhabditida</taxon>
        <taxon>Rhabditina</taxon>
        <taxon>Rhabditomorpha</taxon>
        <taxon>Rhabditoidea</taxon>
        <taxon>Rhabditidae</taxon>
        <taxon>Peloderinae</taxon>
        <taxon>Caenorhabditis</taxon>
    </lineage>
</organism>
<dbReference type="AlphaFoldDB" id="G0P7U1"/>
<dbReference type="EMBL" id="GL380120">
    <property type="protein sequence ID" value="EGT47333.1"/>
    <property type="molecule type" value="Genomic_DNA"/>
</dbReference>
<accession>G0P7U1</accession>